<evidence type="ECO:0000259" key="2">
    <source>
        <dbReference type="Pfam" id="PF24880"/>
    </source>
</evidence>
<dbReference type="EMBL" id="CP148066">
    <property type="protein sequence ID" value="WXL28167.1"/>
    <property type="molecule type" value="Genomic_DNA"/>
</dbReference>
<accession>A0ABZ2RPJ7</accession>
<dbReference type="Pfam" id="PF21832">
    <property type="entry name" value="DUF6892"/>
    <property type="match status" value="1"/>
</dbReference>
<gene>
    <name evidence="3" type="ORF">WG616_02230</name>
</gene>
<dbReference type="InterPro" id="IPR056640">
    <property type="entry name" value="DUF7738"/>
</dbReference>
<proteinExistence type="predicted"/>
<dbReference type="InterPro" id="IPR054187">
    <property type="entry name" value="DUF6892"/>
</dbReference>
<dbReference type="Proteomes" id="UP001460679">
    <property type="component" value="Chromosome"/>
</dbReference>
<evidence type="ECO:0000313" key="4">
    <source>
        <dbReference type="Proteomes" id="UP001460679"/>
    </source>
</evidence>
<evidence type="ECO:0000259" key="1">
    <source>
        <dbReference type="Pfam" id="PF21832"/>
    </source>
</evidence>
<organism evidence="3 4">
    <name type="scientific">[Mycoplasma] gypis</name>
    <dbReference type="NCBI Taxonomy" id="92404"/>
    <lineage>
        <taxon>Bacteria</taxon>
        <taxon>Bacillati</taxon>
        <taxon>Mycoplasmatota</taxon>
        <taxon>Mycoplasmoidales</taxon>
        <taxon>Metamycoplasmataceae</taxon>
        <taxon>Metamycoplasma</taxon>
    </lineage>
</organism>
<feature type="domain" description="DUF6892" evidence="1">
    <location>
        <begin position="199"/>
        <end position="333"/>
    </location>
</feature>
<name>A0ABZ2RPJ7_9BACT</name>
<feature type="domain" description="DUF7738" evidence="2">
    <location>
        <begin position="13"/>
        <end position="124"/>
    </location>
</feature>
<dbReference type="RefSeq" id="WP_205498340.1">
    <property type="nucleotide sequence ID" value="NZ_CP148066.1"/>
</dbReference>
<reference evidence="3" key="1">
    <citation type="submission" date="2024-03" db="EMBL/GenBank/DDBJ databases">
        <title>Complete genome sequence of Mycoplasma gypis type strain B1/T1.</title>
        <authorList>
            <person name="Spergser J."/>
        </authorList>
    </citation>
    <scope>NUCLEOTIDE SEQUENCE [LARGE SCALE GENOMIC DNA]</scope>
    <source>
        <strain evidence="3">B1/T1</strain>
    </source>
</reference>
<dbReference type="Pfam" id="PF24880">
    <property type="entry name" value="DUF7738"/>
    <property type="match status" value="1"/>
</dbReference>
<keyword evidence="4" id="KW-1185">Reference proteome</keyword>
<sequence>MSILKNKESNYKFEIFEDKLIINQNALNLPASVLEIEDIFGKPSRIIKINDQYTKYIYDKLGIVFMAELGIDNYFKNLGHCIDKDHNIRIMYLYFGKKVQPRIDENKQELPTKPCCFDLILNGQKNALDFKDSEVMNQLVKIKYIGNFYCTIWPNINNSKEEIEDVECPLSIVFSLPIKNENEQKKNVYKINKNTENILHFENLNFKLAVIQVLMYELKVLEPYFDIYDFANQYTGKEIDTESEKIIRPALNFFKKLPIPKELASEVKEIYMDGGNEIYANIIPLWDGESDVFDVNDLNISELQQFPNLKKITLMTNNYENIKEKLKELEIEIDRL</sequence>
<evidence type="ECO:0000313" key="3">
    <source>
        <dbReference type="EMBL" id="WXL28167.1"/>
    </source>
</evidence>
<protein>
    <submittedName>
        <fullName evidence="3">Uncharacterized protein</fullName>
    </submittedName>
</protein>